<dbReference type="SUPFAM" id="SSF56672">
    <property type="entry name" value="DNA/RNA polymerases"/>
    <property type="match status" value="1"/>
</dbReference>
<dbReference type="Proteomes" id="UP000299102">
    <property type="component" value="Unassembled WGS sequence"/>
</dbReference>
<evidence type="ECO:0000256" key="4">
    <source>
        <dbReference type="ARBA" id="ARBA00022722"/>
    </source>
</evidence>
<keyword evidence="7" id="KW-0695">RNA-directed DNA polymerase</keyword>
<dbReference type="EMBL" id="BGZK01000329">
    <property type="protein sequence ID" value="GBP37144.1"/>
    <property type="molecule type" value="Genomic_DNA"/>
</dbReference>
<evidence type="ECO:0000313" key="10">
    <source>
        <dbReference type="Proteomes" id="UP000299102"/>
    </source>
</evidence>
<evidence type="ECO:0000256" key="2">
    <source>
        <dbReference type="ARBA" id="ARBA00022679"/>
    </source>
</evidence>
<dbReference type="CDD" id="cd09274">
    <property type="entry name" value="RNase_HI_RT_Ty3"/>
    <property type="match status" value="1"/>
</dbReference>
<dbReference type="InterPro" id="IPR050951">
    <property type="entry name" value="Retrovirus_Pol_polyprotein"/>
</dbReference>
<evidence type="ECO:0000256" key="1">
    <source>
        <dbReference type="ARBA" id="ARBA00012493"/>
    </source>
</evidence>
<organism evidence="9 10">
    <name type="scientific">Eumeta variegata</name>
    <name type="common">Bagworm moth</name>
    <name type="synonym">Eumeta japonica</name>
    <dbReference type="NCBI Taxonomy" id="151549"/>
    <lineage>
        <taxon>Eukaryota</taxon>
        <taxon>Metazoa</taxon>
        <taxon>Ecdysozoa</taxon>
        <taxon>Arthropoda</taxon>
        <taxon>Hexapoda</taxon>
        <taxon>Insecta</taxon>
        <taxon>Pterygota</taxon>
        <taxon>Neoptera</taxon>
        <taxon>Endopterygota</taxon>
        <taxon>Lepidoptera</taxon>
        <taxon>Glossata</taxon>
        <taxon>Ditrysia</taxon>
        <taxon>Tineoidea</taxon>
        <taxon>Psychidae</taxon>
        <taxon>Oiketicinae</taxon>
        <taxon>Eumeta</taxon>
    </lineage>
</organism>
<dbReference type="InterPro" id="IPR021109">
    <property type="entry name" value="Peptidase_aspartic_dom_sf"/>
</dbReference>
<dbReference type="EC" id="2.7.7.49" evidence="1"/>
<proteinExistence type="predicted"/>
<sequence length="744" mass="85401">MEPGPSGATAKFLTTKPPQLYYIINVCAECLGKIDVETVMLRAVWFEGRRSDQIERGMLRWFGHLERMKESRLTKQIYTANRLILITGEFTRRANEDGTGLRYSIGDNARRQSPTRMDSVCMCIECTEPRDIKRKIVREFVPPVPKHSLPQNLKSYWKSSTKGTGLLSHCQLNQQSRTTCATNCNHQVVSATAVTAHYHTYKNDCTNIVSESIEDRPLKFLIDTGASISIIKIETLHPETKVSTKEILNLKGISDSEKPMKTLETQLKLQPDKCEFMRHEVAYLGHIINKDGVSPDPNKIKVIENFPIPQNQKEIKSFLGLVGYYRRFIENFSKLTKPLTKLLKKDIRFNWTEEQQKSFDLMRKILTSPKILQYPDFSKPFILTTDASNYAIGAILSQGEIGQDLPIAYASRTLNNAEGNYSTTEKELVAIKWAVQHFRPYLYGRKFKIVTDHRPLTWLFNVKDPGSKLIRWRLQLEEFDYEIIHKPGKINSNVDCLSRIPIRNITVDKSETYNDFQNFFLEQKEFIMHNFSETDEPLFSKNHKCIAYPVSVNLEDDNPFLTEALENSDDFNILISQPQLEQITSSFKCTNRVNNIEKSIEKLYKLYGSLSHLTATKRMKRGWFDGIGSLMKTVFGTLDSDDAVYYDESIEKQQERQSCCIQVYNQCFARTRSRVEPTIEMTVQNAAYDERSDSPTLETPLRKIKRNPSTESGPIPARIESNLPPLAVPGPFTLGEISKMPNIL</sequence>
<comment type="caution">
    <text evidence="9">The sequence shown here is derived from an EMBL/GenBank/DDBJ whole genome shotgun (WGS) entry which is preliminary data.</text>
</comment>
<keyword evidence="5" id="KW-0255">Endonuclease</keyword>
<dbReference type="PANTHER" id="PTHR37984:SF5">
    <property type="entry name" value="PROTEIN NYNRIN-LIKE"/>
    <property type="match status" value="1"/>
</dbReference>
<dbReference type="PANTHER" id="PTHR37984">
    <property type="entry name" value="PROTEIN CBG26694"/>
    <property type="match status" value="1"/>
</dbReference>
<accession>A0A4C1VGK9</accession>
<dbReference type="Gene3D" id="3.10.20.370">
    <property type="match status" value="1"/>
</dbReference>
<keyword evidence="4" id="KW-0540">Nuclease</keyword>
<keyword evidence="3" id="KW-0548">Nucleotidyltransferase</keyword>
<dbReference type="InterPro" id="IPR001995">
    <property type="entry name" value="Peptidase_A2_cat"/>
</dbReference>
<dbReference type="AlphaFoldDB" id="A0A4C1VGK9"/>
<dbReference type="GO" id="GO:0004519">
    <property type="term" value="F:endonuclease activity"/>
    <property type="evidence" value="ECO:0007669"/>
    <property type="project" value="UniProtKB-KW"/>
</dbReference>
<dbReference type="PROSITE" id="PS00141">
    <property type="entry name" value="ASP_PROTEASE"/>
    <property type="match status" value="1"/>
</dbReference>
<evidence type="ECO:0000256" key="5">
    <source>
        <dbReference type="ARBA" id="ARBA00022759"/>
    </source>
</evidence>
<dbReference type="Gene3D" id="3.30.70.270">
    <property type="match status" value="2"/>
</dbReference>
<dbReference type="GO" id="GO:0006508">
    <property type="term" value="P:proteolysis"/>
    <property type="evidence" value="ECO:0007669"/>
    <property type="project" value="InterPro"/>
</dbReference>
<evidence type="ECO:0000313" key="9">
    <source>
        <dbReference type="EMBL" id="GBP37144.1"/>
    </source>
</evidence>
<dbReference type="InterPro" id="IPR018061">
    <property type="entry name" value="Retropepsins"/>
</dbReference>
<keyword evidence="6" id="KW-0378">Hydrolase</keyword>
<dbReference type="InterPro" id="IPR041373">
    <property type="entry name" value="RT_RNaseH"/>
</dbReference>
<evidence type="ECO:0000256" key="3">
    <source>
        <dbReference type="ARBA" id="ARBA00022695"/>
    </source>
</evidence>
<dbReference type="Pfam" id="PF17917">
    <property type="entry name" value="RT_RNaseH"/>
    <property type="match status" value="1"/>
</dbReference>
<dbReference type="GO" id="GO:0003964">
    <property type="term" value="F:RNA-directed DNA polymerase activity"/>
    <property type="evidence" value="ECO:0007669"/>
    <property type="project" value="UniProtKB-KW"/>
</dbReference>
<keyword evidence="2" id="KW-0808">Transferase</keyword>
<dbReference type="Pfam" id="PF00077">
    <property type="entry name" value="RVP"/>
    <property type="match status" value="1"/>
</dbReference>
<dbReference type="InterPro" id="IPR001969">
    <property type="entry name" value="Aspartic_peptidase_AS"/>
</dbReference>
<feature type="domain" description="Peptidase A2" evidence="8">
    <location>
        <begin position="218"/>
        <end position="254"/>
    </location>
</feature>
<dbReference type="InterPro" id="IPR043502">
    <property type="entry name" value="DNA/RNA_pol_sf"/>
</dbReference>
<dbReference type="OrthoDB" id="420169at2759"/>
<keyword evidence="10" id="KW-1185">Reference proteome</keyword>
<dbReference type="FunFam" id="3.30.70.270:FF:000020">
    <property type="entry name" value="Transposon Tf2-6 polyprotein-like Protein"/>
    <property type="match status" value="1"/>
</dbReference>
<dbReference type="PROSITE" id="PS50175">
    <property type="entry name" value="ASP_PROT_RETROV"/>
    <property type="match status" value="1"/>
</dbReference>
<protein>
    <recommendedName>
        <fullName evidence="1">RNA-directed DNA polymerase</fullName>
        <ecNumber evidence="1">2.7.7.49</ecNumber>
    </recommendedName>
</protein>
<dbReference type="SUPFAM" id="SSF50630">
    <property type="entry name" value="Acid proteases"/>
    <property type="match status" value="1"/>
</dbReference>
<dbReference type="InterPro" id="IPR043128">
    <property type="entry name" value="Rev_trsase/Diguanyl_cyclase"/>
</dbReference>
<gene>
    <name evidence="9" type="primary">POL</name>
    <name evidence="9" type="ORF">EVAR_24276_1</name>
</gene>
<dbReference type="FunFam" id="3.10.20.370:FF:000001">
    <property type="entry name" value="Retrovirus-related Pol polyprotein from transposon 17.6-like protein"/>
    <property type="match status" value="1"/>
</dbReference>
<evidence type="ECO:0000256" key="6">
    <source>
        <dbReference type="ARBA" id="ARBA00022801"/>
    </source>
</evidence>
<reference evidence="9 10" key="1">
    <citation type="journal article" date="2019" name="Commun. Biol.">
        <title>The bagworm genome reveals a unique fibroin gene that provides high tensile strength.</title>
        <authorList>
            <person name="Kono N."/>
            <person name="Nakamura H."/>
            <person name="Ohtoshi R."/>
            <person name="Tomita M."/>
            <person name="Numata K."/>
            <person name="Arakawa K."/>
        </authorList>
    </citation>
    <scope>NUCLEOTIDE SEQUENCE [LARGE SCALE GENOMIC DNA]</scope>
</reference>
<evidence type="ECO:0000259" key="8">
    <source>
        <dbReference type="PROSITE" id="PS50175"/>
    </source>
</evidence>
<name>A0A4C1VGK9_EUMVA</name>
<evidence type="ECO:0000256" key="7">
    <source>
        <dbReference type="ARBA" id="ARBA00022918"/>
    </source>
</evidence>
<dbReference type="GO" id="GO:0004190">
    <property type="term" value="F:aspartic-type endopeptidase activity"/>
    <property type="evidence" value="ECO:0007669"/>
    <property type="project" value="InterPro"/>
</dbReference>
<dbReference type="STRING" id="151549.A0A4C1VGK9"/>